<comment type="caution">
    <text evidence="1">The sequence shown here is derived from an EMBL/GenBank/DDBJ whole genome shotgun (WGS) entry which is preliminary data.</text>
</comment>
<dbReference type="Proteomes" id="UP000236319">
    <property type="component" value="Unassembled WGS sequence"/>
</dbReference>
<organism evidence="1 2">
    <name type="scientific">Babesia ovata</name>
    <dbReference type="NCBI Taxonomy" id="189622"/>
    <lineage>
        <taxon>Eukaryota</taxon>
        <taxon>Sar</taxon>
        <taxon>Alveolata</taxon>
        <taxon>Apicomplexa</taxon>
        <taxon>Aconoidasida</taxon>
        <taxon>Piroplasmida</taxon>
        <taxon>Babesiidae</taxon>
        <taxon>Babesia</taxon>
    </lineage>
</organism>
<keyword evidence="2" id="KW-1185">Reference proteome</keyword>
<evidence type="ECO:0000313" key="2">
    <source>
        <dbReference type="Proteomes" id="UP000236319"/>
    </source>
</evidence>
<sequence length="161" mass="16568">MTVLKAPYPVAQMTSPVPCRHGGGGGGRLADRLREVEGCTCQSSVRRRNVHCASPGDSRNCRSLPQPHGHWGARLLCKAAAVEAGLGVKQSGMANQASTQQQLRLAHPLTASAKTVMLHRLLIVVCPSPLPPAAAAVPRGGGGGMAEIAATVVTGNVTTPI</sequence>
<dbReference type="RefSeq" id="XP_028868942.1">
    <property type="nucleotide sequence ID" value="XM_029013109.1"/>
</dbReference>
<gene>
    <name evidence="1" type="ORF">BOVATA_041920</name>
</gene>
<reference evidence="1 2" key="1">
    <citation type="journal article" date="2017" name="BMC Genomics">
        <title>Whole-genome assembly of Babesia ovata and comparative genomics between closely related pathogens.</title>
        <authorList>
            <person name="Yamagishi J."/>
            <person name="Asada M."/>
            <person name="Hakimi H."/>
            <person name="Tanaka T.Q."/>
            <person name="Sugimoto C."/>
            <person name="Kawazu S."/>
        </authorList>
    </citation>
    <scope>NUCLEOTIDE SEQUENCE [LARGE SCALE GENOMIC DNA]</scope>
    <source>
        <strain evidence="1 2">Miyake</strain>
    </source>
</reference>
<dbReference type="VEuPathDB" id="PiroplasmaDB:BOVATA_041920"/>
<dbReference type="AlphaFoldDB" id="A0A2H6KI95"/>
<dbReference type="EMBL" id="BDSA01000006">
    <property type="protein sequence ID" value="GBE62699.1"/>
    <property type="molecule type" value="Genomic_DNA"/>
</dbReference>
<dbReference type="GeneID" id="39876469"/>
<accession>A0A2H6KI95</accession>
<protein>
    <submittedName>
        <fullName evidence="1">Protein CBG12191, putative</fullName>
    </submittedName>
</protein>
<evidence type="ECO:0000313" key="1">
    <source>
        <dbReference type="EMBL" id="GBE62699.1"/>
    </source>
</evidence>
<name>A0A2H6KI95_9APIC</name>
<proteinExistence type="predicted"/>